<proteinExistence type="predicted"/>
<dbReference type="AlphaFoldDB" id="A0A0F4GG63"/>
<keyword evidence="2" id="KW-0812">Transmembrane</keyword>
<name>A0A0F4GG63_9PEZI</name>
<organism evidence="3 4">
    <name type="scientific">Zymoseptoria brevis</name>
    <dbReference type="NCBI Taxonomy" id="1047168"/>
    <lineage>
        <taxon>Eukaryota</taxon>
        <taxon>Fungi</taxon>
        <taxon>Dikarya</taxon>
        <taxon>Ascomycota</taxon>
        <taxon>Pezizomycotina</taxon>
        <taxon>Dothideomycetes</taxon>
        <taxon>Dothideomycetidae</taxon>
        <taxon>Mycosphaerellales</taxon>
        <taxon>Mycosphaerellaceae</taxon>
        <taxon>Zymoseptoria</taxon>
    </lineage>
</organism>
<accession>A0A0F4GG63</accession>
<feature type="region of interest" description="Disordered" evidence="1">
    <location>
        <begin position="60"/>
        <end position="210"/>
    </location>
</feature>
<dbReference type="PROSITE" id="PS51257">
    <property type="entry name" value="PROKAR_LIPOPROTEIN"/>
    <property type="match status" value="1"/>
</dbReference>
<sequence length="210" mass="22536">MEDGDKRLLIFCSIIVGWILVIGACHLWGPRFRPSPVAICPALATGSAGTTIGLNSIETTTTATTSNEADTVEISPADTSRDEPTSDDTAPNDTTANDATPDETATDAYASRRRKSSAVPPHVQPTELDVIRQARIARFDGQRRPDAEEGEQTPETSRQATERSERVAETSEQRQIERETSNTPSSDCKSGKATTIPEVTVTPPDTPPAS</sequence>
<feature type="compositionally biased region" description="Basic and acidic residues" evidence="1">
    <location>
        <begin position="160"/>
        <end position="180"/>
    </location>
</feature>
<evidence type="ECO:0000256" key="1">
    <source>
        <dbReference type="SAM" id="MobiDB-lite"/>
    </source>
</evidence>
<keyword evidence="4" id="KW-1185">Reference proteome</keyword>
<feature type="compositionally biased region" description="Low complexity" evidence="1">
    <location>
        <begin position="194"/>
        <end position="203"/>
    </location>
</feature>
<feature type="compositionally biased region" description="Low complexity" evidence="1">
    <location>
        <begin position="87"/>
        <end position="99"/>
    </location>
</feature>
<dbReference type="Proteomes" id="UP000033647">
    <property type="component" value="Unassembled WGS sequence"/>
</dbReference>
<keyword evidence="2" id="KW-0472">Membrane</keyword>
<reference evidence="3 4" key="1">
    <citation type="submission" date="2015-03" db="EMBL/GenBank/DDBJ databases">
        <title>RNA-seq based gene annotation and comparative genomics of four Zymoseptoria species reveal species-specific pathogenicity related genes and transposable element activity.</title>
        <authorList>
            <person name="Grandaubert J."/>
            <person name="Bhattacharyya A."/>
            <person name="Stukenbrock E.H."/>
        </authorList>
    </citation>
    <scope>NUCLEOTIDE SEQUENCE [LARGE SCALE GENOMIC DNA]</scope>
    <source>
        <strain evidence="3 4">Zb18110</strain>
    </source>
</reference>
<gene>
    <name evidence="3" type="ORF">TI39_contig850g00010</name>
</gene>
<keyword evidence="2" id="KW-1133">Transmembrane helix</keyword>
<comment type="caution">
    <text evidence="3">The sequence shown here is derived from an EMBL/GenBank/DDBJ whole genome shotgun (WGS) entry which is preliminary data.</text>
</comment>
<evidence type="ECO:0000313" key="4">
    <source>
        <dbReference type="Proteomes" id="UP000033647"/>
    </source>
</evidence>
<feature type="compositionally biased region" description="Basic and acidic residues" evidence="1">
    <location>
        <begin position="129"/>
        <end position="147"/>
    </location>
</feature>
<evidence type="ECO:0000256" key="2">
    <source>
        <dbReference type="SAM" id="Phobius"/>
    </source>
</evidence>
<feature type="transmembrane region" description="Helical" evidence="2">
    <location>
        <begin position="7"/>
        <end position="29"/>
    </location>
</feature>
<dbReference type="EMBL" id="LAFY01000842">
    <property type="protein sequence ID" value="KJX95982.1"/>
    <property type="molecule type" value="Genomic_DNA"/>
</dbReference>
<protein>
    <submittedName>
        <fullName evidence="3">Uncharacterized protein</fullName>
    </submittedName>
</protein>
<evidence type="ECO:0000313" key="3">
    <source>
        <dbReference type="EMBL" id="KJX95982.1"/>
    </source>
</evidence>